<keyword evidence="1" id="KW-1133">Transmembrane helix</keyword>
<dbReference type="EMBL" id="FXYZ01000046">
    <property type="protein sequence ID" value="SMY03295.1"/>
    <property type="molecule type" value="Genomic_DNA"/>
</dbReference>
<reference evidence="2 7" key="3">
    <citation type="submission" date="2017-12" db="EMBL/GenBank/DDBJ databases">
        <authorList>
            <person name="Levesque S."/>
        </authorList>
    </citation>
    <scope>NUCLEOTIDE SEQUENCE [LARGE SCALE GENOMIC DNA]</scope>
    <source>
        <strain evidence="2 7">SMQ-1420</strain>
    </source>
</reference>
<dbReference type="EMBL" id="NRHA01000050">
    <property type="protein sequence ID" value="PCC52032.1"/>
    <property type="molecule type" value="Genomic_DNA"/>
</dbReference>
<reference evidence="4 6" key="2">
    <citation type="submission" date="2017-03" db="EMBL/GenBank/DDBJ databases">
        <authorList>
            <person name="Afonso C.L."/>
            <person name="Miller P.J."/>
            <person name="Scott M.A."/>
            <person name="Spackman E."/>
            <person name="Goraichik I."/>
            <person name="Dimitrov K.M."/>
            <person name="Suarez D.L."/>
            <person name="Swayne D.E."/>
        </authorList>
    </citation>
    <scope>NUCLEOTIDE SEQUENCE [LARGE SCALE GENOMIC DNA]</scope>
    <source>
        <strain evidence="4">6</strain>
        <strain evidence="6">6(3)</strain>
    </source>
</reference>
<evidence type="ECO:0000313" key="4">
    <source>
        <dbReference type="EMBL" id="SMY03295.1"/>
    </source>
</evidence>
<dbReference type="Proteomes" id="UP000282731">
    <property type="component" value="Chromosome"/>
</dbReference>
<dbReference type="GeneID" id="60906086"/>
<evidence type="ECO:0000313" key="3">
    <source>
        <dbReference type="EMBL" id="PCC52032.1"/>
    </source>
</evidence>
<dbReference type="OrthoDB" id="9970527at2"/>
<accession>A0A2A3ZJ81</accession>
<sequence length="166" mass="18429">MTKLNVQQLNAVWEQINEIAKNYTQFDVLRNHVVAITSELVSRKAFVFEDDQWALSDREWADWIVSGEGKKYLDSSPGRKPRGFETPKWLDYILLVAIIALAGFVSNAVALAQLNVWAGWGIFLTSLGLVLSLATRSWEKLRTVTYYVGLALGVAGLIAALLSLGS</sequence>
<evidence type="ECO:0000256" key="1">
    <source>
        <dbReference type="SAM" id="Phobius"/>
    </source>
</evidence>
<proteinExistence type="predicted"/>
<organism evidence="3 5">
    <name type="scientific">Brevibacterium aurantiacum</name>
    <dbReference type="NCBI Taxonomy" id="273384"/>
    <lineage>
        <taxon>Bacteria</taxon>
        <taxon>Bacillati</taxon>
        <taxon>Actinomycetota</taxon>
        <taxon>Actinomycetes</taxon>
        <taxon>Micrococcales</taxon>
        <taxon>Brevibacteriaceae</taxon>
        <taxon>Brevibacterium</taxon>
    </lineage>
</organism>
<name>A0A2A3ZJ81_BREAU</name>
<feature type="transmembrane region" description="Helical" evidence="1">
    <location>
        <begin position="89"/>
        <end position="111"/>
    </location>
</feature>
<reference evidence="2 7" key="4">
    <citation type="submission" date="2019-01" db="EMBL/GenBank/DDBJ databases">
        <title>Comparative genomic analysis of Brevibacterium aurantiacum sheds light on its evolution and its adaptation to smear-ripened cheeses.</title>
        <authorList>
            <person name="Moineau S."/>
        </authorList>
    </citation>
    <scope>NUCLEOTIDE SEQUENCE [LARGE SCALE GENOMIC DNA]</scope>
    <source>
        <strain evidence="2 7">SMQ-1420</strain>
    </source>
</reference>
<dbReference type="Proteomes" id="UP000234327">
    <property type="component" value="Unassembled WGS sequence"/>
</dbReference>
<dbReference type="RefSeq" id="WP_069600025.1">
    <property type="nucleotide sequence ID" value="NZ_CP017150.1"/>
</dbReference>
<accession>A0A2H1KU36</accession>
<protein>
    <submittedName>
        <fullName evidence="3">Uncharacterized protein</fullName>
    </submittedName>
</protein>
<evidence type="ECO:0000313" key="2">
    <source>
        <dbReference type="EMBL" id="AZT97128.1"/>
    </source>
</evidence>
<reference evidence="3 5" key="1">
    <citation type="journal article" date="2017" name="Elife">
        <title>Extensive horizontal gene transfer in cheese-associated bacteria.</title>
        <authorList>
            <person name="Bonham K.S."/>
            <person name="Wolfe B.E."/>
            <person name="Dutton R.J."/>
        </authorList>
    </citation>
    <scope>NUCLEOTIDE SEQUENCE [LARGE SCALE GENOMIC DNA]</scope>
    <source>
        <strain evidence="3 5">738_8</strain>
    </source>
</reference>
<dbReference type="AlphaFoldDB" id="A0A2A3ZJ81"/>
<feature type="transmembrane region" description="Helical" evidence="1">
    <location>
        <begin position="146"/>
        <end position="165"/>
    </location>
</feature>
<keyword evidence="1" id="KW-0472">Membrane</keyword>
<keyword evidence="1" id="KW-0812">Transmembrane</keyword>
<dbReference type="Proteomes" id="UP000217881">
    <property type="component" value="Unassembled WGS sequence"/>
</dbReference>
<evidence type="ECO:0000313" key="6">
    <source>
        <dbReference type="Proteomes" id="UP000234327"/>
    </source>
</evidence>
<evidence type="ECO:0000313" key="7">
    <source>
        <dbReference type="Proteomes" id="UP000282731"/>
    </source>
</evidence>
<evidence type="ECO:0000313" key="5">
    <source>
        <dbReference type="Proteomes" id="UP000217881"/>
    </source>
</evidence>
<dbReference type="EMBL" id="CP025334">
    <property type="protein sequence ID" value="AZT97128.1"/>
    <property type="molecule type" value="Genomic_DNA"/>
</dbReference>
<gene>
    <name evidence="4" type="ORF">BAURA63_03759</name>
    <name evidence="3" type="ORF">CIK59_18790</name>
    <name evidence="2" type="ORF">CXR27_09030</name>
</gene>
<feature type="transmembrane region" description="Helical" evidence="1">
    <location>
        <begin position="117"/>
        <end position="134"/>
    </location>
</feature>